<dbReference type="EMBL" id="JAODUP010000623">
    <property type="protein sequence ID" value="KAK2146222.1"/>
    <property type="molecule type" value="Genomic_DNA"/>
</dbReference>
<gene>
    <name evidence="1" type="ORF">LSH36_623g00030</name>
</gene>
<protein>
    <recommendedName>
        <fullName evidence="3">RING-type domain-containing protein</fullName>
    </recommendedName>
</protein>
<dbReference type="InterPro" id="IPR013083">
    <property type="entry name" value="Znf_RING/FYVE/PHD"/>
</dbReference>
<dbReference type="AlphaFoldDB" id="A0AAD9J4X3"/>
<dbReference type="Gene3D" id="3.30.40.10">
    <property type="entry name" value="Zinc/RING finger domain, C3HC4 (zinc finger)"/>
    <property type="match status" value="1"/>
</dbReference>
<evidence type="ECO:0008006" key="3">
    <source>
        <dbReference type="Google" id="ProtNLM"/>
    </source>
</evidence>
<dbReference type="Proteomes" id="UP001208570">
    <property type="component" value="Unassembled WGS sequence"/>
</dbReference>
<organism evidence="1 2">
    <name type="scientific">Paralvinella palmiformis</name>
    <dbReference type="NCBI Taxonomy" id="53620"/>
    <lineage>
        <taxon>Eukaryota</taxon>
        <taxon>Metazoa</taxon>
        <taxon>Spiralia</taxon>
        <taxon>Lophotrochozoa</taxon>
        <taxon>Annelida</taxon>
        <taxon>Polychaeta</taxon>
        <taxon>Sedentaria</taxon>
        <taxon>Canalipalpata</taxon>
        <taxon>Terebellida</taxon>
        <taxon>Terebelliformia</taxon>
        <taxon>Alvinellidae</taxon>
        <taxon>Paralvinella</taxon>
    </lineage>
</organism>
<comment type="caution">
    <text evidence="1">The sequence shown here is derived from an EMBL/GenBank/DDBJ whole genome shotgun (WGS) entry which is preliminary data.</text>
</comment>
<reference evidence="1" key="1">
    <citation type="journal article" date="2023" name="Mol. Biol. Evol.">
        <title>Third-Generation Sequencing Reveals the Adaptive Role of the Epigenome in Three Deep-Sea Polychaetes.</title>
        <authorList>
            <person name="Perez M."/>
            <person name="Aroh O."/>
            <person name="Sun Y."/>
            <person name="Lan Y."/>
            <person name="Juniper S.K."/>
            <person name="Young C.R."/>
            <person name="Angers B."/>
            <person name="Qian P.Y."/>
        </authorList>
    </citation>
    <scope>NUCLEOTIDE SEQUENCE</scope>
    <source>
        <strain evidence="1">P08H-3</strain>
    </source>
</reference>
<evidence type="ECO:0000313" key="1">
    <source>
        <dbReference type="EMBL" id="KAK2146222.1"/>
    </source>
</evidence>
<name>A0AAD9J4X3_9ANNE</name>
<evidence type="ECO:0000313" key="2">
    <source>
        <dbReference type="Proteomes" id="UP001208570"/>
    </source>
</evidence>
<sequence>MLPIELQYHLENGKTVDVNNLIDAIYNAGKHPSVHEECLDSQGESCHSDNLGEPPLEASGFYVESVSESEDEEVQSTAEAVLLAKKQLKEKIVSLRVICQSCRNYPASILLLPCAHIACCEYCLMDVRRCPVPNCKKIVRGTKEVFFG</sequence>
<dbReference type="Pfam" id="PF13920">
    <property type="entry name" value="zf-C3HC4_3"/>
    <property type="match status" value="1"/>
</dbReference>
<keyword evidence="2" id="KW-1185">Reference proteome</keyword>
<accession>A0AAD9J4X3</accession>
<proteinExistence type="predicted"/>